<sequence>MKHYATALAALILSTLATTAVANDNNSIPTFTSQPQGTLAGQPQQMGKSREQVRQELIEAQRQGLIPNTEADYPPSQRSIDANKARHAAMQRYWAEND</sequence>
<feature type="compositionally biased region" description="Polar residues" evidence="1">
    <location>
        <begin position="25"/>
        <end position="47"/>
    </location>
</feature>
<evidence type="ECO:0000313" key="4">
    <source>
        <dbReference type="Proteomes" id="UP001629230"/>
    </source>
</evidence>
<name>A0ABW9B2D6_9BURK</name>
<evidence type="ECO:0000313" key="3">
    <source>
        <dbReference type="EMBL" id="MFM0006985.1"/>
    </source>
</evidence>
<gene>
    <name evidence="3" type="ORF">PQR57_39230</name>
</gene>
<reference evidence="3 4" key="1">
    <citation type="journal article" date="2024" name="Chem. Sci.">
        <title>Discovery of megapolipeptins by genome mining of a Burkholderiales bacteria collection.</title>
        <authorList>
            <person name="Paulo B.S."/>
            <person name="Recchia M.J.J."/>
            <person name="Lee S."/>
            <person name="Fergusson C.H."/>
            <person name="Romanowski S.B."/>
            <person name="Hernandez A."/>
            <person name="Krull N."/>
            <person name="Liu D.Y."/>
            <person name="Cavanagh H."/>
            <person name="Bos A."/>
            <person name="Gray C.A."/>
            <person name="Murphy B.T."/>
            <person name="Linington R.G."/>
            <person name="Eustaquio A.S."/>
        </authorList>
    </citation>
    <scope>NUCLEOTIDE SEQUENCE [LARGE SCALE GENOMIC DNA]</scope>
    <source>
        <strain evidence="3 4">RL17-350-BIC-A</strain>
    </source>
</reference>
<evidence type="ECO:0000256" key="2">
    <source>
        <dbReference type="SAM" id="SignalP"/>
    </source>
</evidence>
<organism evidence="3 4">
    <name type="scientific">Paraburkholderia dipogonis</name>
    <dbReference type="NCBI Taxonomy" id="1211383"/>
    <lineage>
        <taxon>Bacteria</taxon>
        <taxon>Pseudomonadati</taxon>
        <taxon>Pseudomonadota</taxon>
        <taxon>Betaproteobacteria</taxon>
        <taxon>Burkholderiales</taxon>
        <taxon>Burkholderiaceae</taxon>
        <taxon>Paraburkholderia</taxon>
    </lineage>
</organism>
<feature type="compositionally biased region" description="Basic and acidic residues" evidence="1">
    <location>
        <begin position="48"/>
        <end position="59"/>
    </location>
</feature>
<dbReference type="InterPro" id="IPR025421">
    <property type="entry name" value="DUF4148"/>
</dbReference>
<protein>
    <submittedName>
        <fullName evidence="3">DUF4148 domain-containing protein</fullName>
    </submittedName>
</protein>
<evidence type="ECO:0000256" key="1">
    <source>
        <dbReference type="SAM" id="MobiDB-lite"/>
    </source>
</evidence>
<dbReference type="RefSeq" id="WP_408181473.1">
    <property type="nucleotide sequence ID" value="NZ_JAQQEZ010000050.1"/>
</dbReference>
<dbReference type="Pfam" id="PF13663">
    <property type="entry name" value="DUF4148"/>
    <property type="match status" value="1"/>
</dbReference>
<feature type="region of interest" description="Disordered" evidence="1">
    <location>
        <begin position="25"/>
        <end position="98"/>
    </location>
</feature>
<keyword evidence="2" id="KW-0732">Signal</keyword>
<comment type="caution">
    <text evidence="3">The sequence shown here is derived from an EMBL/GenBank/DDBJ whole genome shotgun (WGS) entry which is preliminary data.</text>
</comment>
<dbReference type="Proteomes" id="UP001629230">
    <property type="component" value="Unassembled WGS sequence"/>
</dbReference>
<dbReference type="EMBL" id="JAQQEZ010000050">
    <property type="protein sequence ID" value="MFM0006985.1"/>
    <property type="molecule type" value="Genomic_DNA"/>
</dbReference>
<feature type="chain" id="PRO_5045302188" evidence="2">
    <location>
        <begin position="23"/>
        <end position="98"/>
    </location>
</feature>
<feature type="signal peptide" evidence="2">
    <location>
        <begin position="1"/>
        <end position="22"/>
    </location>
</feature>
<accession>A0ABW9B2D6</accession>
<proteinExistence type="predicted"/>
<keyword evidence="4" id="KW-1185">Reference proteome</keyword>